<evidence type="ECO:0000256" key="1">
    <source>
        <dbReference type="SAM" id="SignalP"/>
    </source>
</evidence>
<dbReference type="RefSeq" id="XP_022577889.1">
    <property type="nucleotide sequence ID" value="XM_022725142.1"/>
</dbReference>
<gene>
    <name evidence="2" type="ORF">ASPZODRAFT_146094</name>
</gene>
<sequence length="174" mass="17417">MFRLFSLAALIAVFISSALAVRFPGRSALLHKREDIAPGSPLYECHLDCGEVILMSEDSGYCDNSNFTTYLTGCLDCAVSEGIWQYYGSEVKAAAEACGDDDTPVSSSAAASATATATGTAATAATATATGASTATASGASASSTSTSTSGASGLKQNAVLVALTGAFVWALSA</sequence>
<dbReference type="GeneID" id="34611607"/>
<dbReference type="OrthoDB" id="4160690at2759"/>
<feature type="signal peptide" evidence="1">
    <location>
        <begin position="1"/>
        <end position="20"/>
    </location>
</feature>
<keyword evidence="1" id="KW-0732">Signal</keyword>
<evidence type="ECO:0000313" key="2">
    <source>
        <dbReference type="EMBL" id="OJJ43379.1"/>
    </source>
</evidence>
<dbReference type="VEuPathDB" id="FungiDB:ASPZODRAFT_146094"/>
<reference evidence="3" key="1">
    <citation type="journal article" date="2017" name="Genome Biol.">
        <title>Comparative genomics reveals high biological diversity and specific adaptations in the industrially and medically important fungal genus Aspergillus.</title>
        <authorList>
            <person name="de Vries R.P."/>
            <person name="Riley R."/>
            <person name="Wiebenga A."/>
            <person name="Aguilar-Osorio G."/>
            <person name="Amillis S."/>
            <person name="Uchima C.A."/>
            <person name="Anderluh G."/>
            <person name="Asadollahi M."/>
            <person name="Askin M."/>
            <person name="Barry K."/>
            <person name="Battaglia E."/>
            <person name="Bayram O."/>
            <person name="Benocci T."/>
            <person name="Braus-Stromeyer S.A."/>
            <person name="Caldana C."/>
            <person name="Canovas D."/>
            <person name="Cerqueira G.C."/>
            <person name="Chen F."/>
            <person name="Chen W."/>
            <person name="Choi C."/>
            <person name="Clum A."/>
            <person name="Dos Santos R.A."/>
            <person name="Damasio A.R."/>
            <person name="Diallinas G."/>
            <person name="Emri T."/>
            <person name="Fekete E."/>
            <person name="Flipphi M."/>
            <person name="Freyberg S."/>
            <person name="Gallo A."/>
            <person name="Gournas C."/>
            <person name="Habgood R."/>
            <person name="Hainaut M."/>
            <person name="Harispe M.L."/>
            <person name="Henrissat B."/>
            <person name="Hilden K.S."/>
            <person name="Hope R."/>
            <person name="Hossain A."/>
            <person name="Karabika E."/>
            <person name="Karaffa L."/>
            <person name="Karanyi Z."/>
            <person name="Krasevec N."/>
            <person name="Kuo A."/>
            <person name="Kusch H."/>
            <person name="LaButti K."/>
            <person name="Lagendijk E.L."/>
            <person name="Lapidus A."/>
            <person name="Levasseur A."/>
            <person name="Lindquist E."/>
            <person name="Lipzen A."/>
            <person name="Logrieco A.F."/>
            <person name="MacCabe A."/>
            <person name="Maekelae M.R."/>
            <person name="Malavazi I."/>
            <person name="Melin P."/>
            <person name="Meyer V."/>
            <person name="Mielnichuk N."/>
            <person name="Miskei M."/>
            <person name="Molnar A.P."/>
            <person name="Mule G."/>
            <person name="Ngan C.Y."/>
            <person name="Orejas M."/>
            <person name="Orosz E."/>
            <person name="Ouedraogo J.P."/>
            <person name="Overkamp K.M."/>
            <person name="Park H.-S."/>
            <person name="Perrone G."/>
            <person name="Piumi F."/>
            <person name="Punt P.J."/>
            <person name="Ram A.F."/>
            <person name="Ramon A."/>
            <person name="Rauscher S."/>
            <person name="Record E."/>
            <person name="Riano-Pachon D.M."/>
            <person name="Robert V."/>
            <person name="Roehrig J."/>
            <person name="Ruller R."/>
            <person name="Salamov A."/>
            <person name="Salih N.S."/>
            <person name="Samson R.A."/>
            <person name="Sandor E."/>
            <person name="Sanguinetti M."/>
            <person name="Schuetze T."/>
            <person name="Sepcic K."/>
            <person name="Shelest E."/>
            <person name="Sherlock G."/>
            <person name="Sophianopoulou V."/>
            <person name="Squina F.M."/>
            <person name="Sun H."/>
            <person name="Susca A."/>
            <person name="Todd R.B."/>
            <person name="Tsang A."/>
            <person name="Unkles S.E."/>
            <person name="van de Wiele N."/>
            <person name="van Rossen-Uffink D."/>
            <person name="Oliveira J.V."/>
            <person name="Vesth T.C."/>
            <person name="Visser J."/>
            <person name="Yu J.-H."/>
            <person name="Zhou M."/>
            <person name="Andersen M.R."/>
            <person name="Archer D.B."/>
            <person name="Baker S.E."/>
            <person name="Benoit I."/>
            <person name="Brakhage A.A."/>
            <person name="Braus G.H."/>
            <person name="Fischer R."/>
            <person name="Frisvad J.C."/>
            <person name="Goldman G.H."/>
            <person name="Houbraken J."/>
            <person name="Oakley B."/>
            <person name="Pocsi I."/>
            <person name="Scazzocchio C."/>
            <person name="Seiboth B."/>
            <person name="vanKuyk P.A."/>
            <person name="Wortman J."/>
            <person name="Dyer P.S."/>
            <person name="Grigoriev I.V."/>
        </authorList>
    </citation>
    <scope>NUCLEOTIDE SEQUENCE [LARGE SCALE GENOMIC DNA]</scope>
    <source>
        <strain evidence="3">CBS 506.65</strain>
    </source>
</reference>
<name>A0A1L9S893_9EURO</name>
<dbReference type="STRING" id="1073090.A0A1L9S893"/>
<evidence type="ECO:0000313" key="3">
    <source>
        <dbReference type="Proteomes" id="UP000184188"/>
    </source>
</evidence>
<dbReference type="AlphaFoldDB" id="A0A1L9S893"/>
<dbReference type="EMBL" id="KV878352">
    <property type="protein sequence ID" value="OJJ43379.1"/>
    <property type="molecule type" value="Genomic_DNA"/>
</dbReference>
<dbReference type="Proteomes" id="UP000184188">
    <property type="component" value="Unassembled WGS sequence"/>
</dbReference>
<proteinExistence type="predicted"/>
<feature type="chain" id="PRO_5012182957" evidence="1">
    <location>
        <begin position="21"/>
        <end position="174"/>
    </location>
</feature>
<organism evidence="2 3">
    <name type="scientific">Penicilliopsis zonata CBS 506.65</name>
    <dbReference type="NCBI Taxonomy" id="1073090"/>
    <lineage>
        <taxon>Eukaryota</taxon>
        <taxon>Fungi</taxon>
        <taxon>Dikarya</taxon>
        <taxon>Ascomycota</taxon>
        <taxon>Pezizomycotina</taxon>
        <taxon>Eurotiomycetes</taxon>
        <taxon>Eurotiomycetidae</taxon>
        <taxon>Eurotiales</taxon>
        <taxon>Aspergillaceae</taxon>
        <taxon>Penicilliopsis</taxon>
    </lineage>
</organism>
<accession>A0A1L9S893</accession>
<protein>
    <submittedName>
        <fullName evidence="2">Uncharacterized protein</fullName>
    </submittedName>
</protein>
<keyword evidence="3" id="KW-1185">Reference proteome</keyword>